<keyword evidence="1" id="KW-0696">RNA-directed RNA polymerase</keyword>
<feature type="region of interest" description="Disordered" evidence="2">
    <location>
        <begin position="367"/>
        <end position="433"/>
    </location>
</feature>
<keyword evidence="5" id="KW-1185">Reference proteome</keyword>
<evidence type="ECO:0000313" key="5">
    <source>
        <dbReference type="Proteomes" id="UP000193467"/>
    </source>
</evidence>
<feature type="domain" description="RDRP core" evidence="3">
    <location>
        <begin position="17"/>
        <end position="253"/>
    </location>
</feature>
<evidence type="ECO:0000256" key="1">
    <source>
        <dbReference type="RuleBase" id="RU363098"/>
    </source>
</evidence>
<keyword evidence="1" id="KW-0808">Transferase</keyword>
<organism evidence="4 5">
    <name type="scientific">Leucosporidium creatinivorum</name>
    <dbReference type="NCBI Taxonomy" id="106004"/>
    <lineage>
        <taxon>Eukaryota</taxon>
        <taxon>Fungi</taxon>
        <taxon>Dikarya</taxon>
        <taxon>Basidiomycota</taxon>
        <taxon>Pucciniomycotina</taxon>
        <taxon>Microbotryomycetes</taxon>
        <taxon>Leucosporidiales</taxon>
        <taxon>Leucosporidium</taxon>
    </lineage>
</organism>
<evidence type="ECO:0000259" key="3">
    <source>
        <dbReference type="Pfam" id="PF05183"/>
    </source>
</evidence>
<dbReference type="GO" id="GO:0003723">
    <property type="term" value="F:RNA binding"/>
    <property type="evidence" value="ECO:0007669"/>
    <property type="project" value="UniProtKB-KW"/>
</dbReference>
<dbReference type="GO" id="GO:0030422">
    <property type="term" value="P:siRNA processing"/>
    <property type="evidence" value="ECO:0007669"/>
    <property type="project" value="TreeGrafter"/>
</dbReference>
<feature type="compositionally biased region" description="Polar residues" evidence="2">
    <location>
        <begin position="368"/>
        <end position="377"/>
    </location>
</feature>
<dbReference type="PANTHER" id="PTHR23079:SF55">
    <property type="entry name" value="RNA-DIRECTED RNA POLYMERASE"/>
    <property type="match status" value="1"/>
</dbReference>
<evidence type="ECO:0000313" key="4">
    <source>
        <dbReference type="EMBL" id="ORY89684.1"/>
    </source>
</evidence>
<comment type="catalytic activity">
    <reaction evidence="1">
        <text>RNA(n) + a ribonucleoside 5'-triphosphate = RNA(n+1) + diphosphate</text>
        <dbReference type="Rhea" id="RHEA:21248"/>
        <dbReference type="Rhea" id="RHEA-COMP:14527"/>
        <dbReference type="Rhea" id="RHEA-COMP:17342"/>
        <dbReference type="ChEBI" id="CHEBI:33019"/>
        <dbReference type="ChEBI" id="CHEBI:61557"/>
        <dbReference type="ChEBI" id="CHEBI:140395"/>
        <dbReference type="EC" id="2.7.7.48"/>
    </reaction>
</comment>
<dbReference type="STRING" id="106004.A0A1Y2FZV6"/>
<dbReference type="GO" id="GO:0031380">
    <property type="term" value="C:nuclear RNA-directed RNA polymerase complex"/>
    <property type="evidence" value="ECO:0007669"/>
    <property type="project" value="TreeGrafter"/>
</dbReference>
<dbReference type="EMBL" id="MCGR01000005">
    <property type="protein sequence ID" value="ORY89684.1"/>
    <property type="molecule type" value="Genomic_DNA"/>
</dbReference>
<dbReference type="Pfam" id="PF05183">
    <property type="entry name" value="RdRP"/>
    <property type="match status" value="1"/>
</dbReference>
<dbReference type="OrthoDB" id="10055769at2759"/>
<feature type="compositionally biased region" description="Low complexity" evidence="2">
    <location>
        <begin position="423"/>
        <end position="433"/>
    </location>
</feature>
<dbReference type="GO" id="GO:0003968">
    <property type="term" value="F:RNA-directed RNA polymerase activity"/>
    <property type="evidence" value="ECO:0007669"/>
    <property type="project" value="UniProtKB-KW"/>
</dbReference>
<evidence type="ECO:0000256" key="2">
    <source>
        <dbReference type="SAM" id="MobiDB-lite"/>
    </source>
</evidence>
<proteinExistence type="inferred from homology"/>
<protein>
    <recommendedName>
        <fullName evidence="1">RNA-dependent RNA polymerase</fullName>
        <ecNumber evidence="1">2.7.7.48</ecNumber>
    </recommendedName>
</protein>
<feature type="compositionally biased region" description="Basic residues" evidence="2">
    <location>
        <begin position="392"/>
        <end position="406"/>
    </location>
</feature>
<dbReference type="InterPro" id="IPR057596">
    <property type="entry name" value="RDRP_core"/>
</dbReference>
<gene>
    <name evidence="4" type="ORF">BCR35DRAFT_156481</name>
</gene>
<accession>A0A1Y2FZV6</accession>
<keyword evidence="1" id="KW-0694">RNA-binding</keyword>
<comment type="caution">
    <text evidence="4">The sequence shown here is derived from an EMBL/GenBank/DDBJ whole genome shotgun (WGS) entry which is preliminary data.</text>
</comment>
<dbReference type="EC" id="2.7.7.48" evidence="1"/>
<sequence>MLAAKLAWIAEDQVRQNVSFKLSSEQCRTALVVADHLGVLKEGEIFYQASEPIVHQRRTSHVVLGDVLITRPPAVQPCDVQKMRAVFCAEYASVTDLIVMSSFGERPACSILSGGDYDGDKLLLLTDPAIVSVFDPSKADPKFADPPFADEDWFEVDKRRVATTITPLIETKDSGAIAQQLISGFYQDVKYGMLSKLHTKLAFTLGLQHPDTSTCGHLFARALDGRKQGLKLEAKWPDVQARFRASDPLPEWTYLEDGKINAELGTTKFAKRGKGLGRHVMDELVAEGRSALKRAKVTYHSRFEGWIATVDDHIASLWRSAWETACERQQQSEGDDPLYADLLRILRHVQVSRLRLLAKREGLADVSSHYSPSSLTTRLCGPPGFARGSAERRRRRDFKRPVRHPNRPQNGREARPPSRRRISSPSPKSSGAF</sequence>
<reference evidence="4 5" key="1">
    <citation type="submission" date="2016-07" db="EMBL/GenBank/DDBJ databases">
        <title>Pervasive Adenine N6-methylation of Active Genes in Fungi.</title>
        <authorList>
            <consortium name="DOE Joint Genome Institute"/>
            <person name="Mondo S.J."/>
            <person name="Dannebaum R.O."/>
            <person name="Kuo R.C."/>
            <person name="Labutti K."/>
            <person name="Haridas S."/>
            <person name="Kuo A."/>
            <person name="Salamov A."/>
            <person name="Ahrendt S.R."/>
            <person name="Lipzen A."/>
            <person name="Sullivan W."/>
            <person name="Andreopoulos W.B."/>
            <person name="Clum A."/>
            <person name="Lindquist E."/>
            <person name="Daum C."/>
            <person name="Ramamoorthy G.K."/>
            <person name="Gryganskyi A."/>
            <person name="Culley D."/>
            <person name="Magnuson J.K."/>
            <person name="James T.Y."/>
            <person name="O'Malley M.A."/>
            <person name="Stajich J.E."/>
            <person name="Spatafora J.W."/>
            <person name="Visel A."/>
            <person name="Grigoriev I.V."/>
        </authorList>
    </citation>
    <scope>NUCLEOTIDE SEQUENCE [LARGE SCALE GENOMIC DNA]</scope>
    <source>
        <strain evidence="4 5">62-1032</strain>
    </source>
</reference>
<comment type="similarity">
    <text evidence="1">Belongs to the RdRP family.</text>
</comment>
<keyword evidence="1" id="KW-0548">Nucleotidyltransferase</keyword>
<dbReference type="InterPro" id="IPR007855">
    <property type="entry name" value="RDRP"/>
</dbReference>
<dbReference type="InParanoid" id="A0A1Y2FZV6"/>
<dbReference type="AlphaFoldDB" id="A0A1Y2FZV6"/>
<name>A0A1Y2FZV6_9BASI</name>
<dbReference type="PANTHER" id="PTHR23079">
    <property type="entry name" value="RNA-DEPENDENT RNA POLYMERASE"/>
    <property type="match status" value="1"/>
</dbReference>
<dbReference type="Proteomes" id="UP000193467">
    <property type="component" value="Unassembled WGS sequence"/>
</dbReference>